<dbReference type="Pfam" id="PF07454">
    <property type="entry name" value="SpoIIP"/>
    <property type="match status" value="1"/>
</dbReference>
<dbReference type="RefSeq" id="WP_257529290.1">
    <property type="nucleotide sequence ID" value="NZ_JANKAS010000002.1"/>
</dbReference>
<dbReference type="Proteomes" id="UP001205748">
    <property type="component" value="Unassembled WGS sequence"/>
</dbReference>
<proteinExistence type="predicted"/>
<accession>A0AAE3KYN9</accession>
<dbReference type="EMBL" id="JANKAS010000002">
    <property type="protein sequence ID" value="MCR1897840.1"/>
    <property type="molecule type" value="Genomic_DNA"/>
</dbReference>
<protein>
    <submittedName>
        <fullName evidence="1">Stage II sporulation protein P</fullName>
    </submittedName>
</protein>
<organism evidence="1 2">
    <name type="scientific">Irregularibacter muris</name>
    <dbReference type="NCBI Taxonomy" id="1796619"/>
    <lineage>
        <taxon>Bacteria</taxon>
        <taxon>Bacillati</taxon>
        <taxon>Bacillota</taxon>
        <taxon>Clostridia</taxon>
        <taxon>Eubacteriales</taxon>
        <taxon>Eubacteriaceae</taxon>
        <taxon>Irregularibacter</taxon>
    </lineage>
</organism>
<name>A0AAE3KYN9_9FIRM</name>
<dbReference type="NCBIfam" id="TIGR02867">
    <property type="entry name" value="spore_II_P"/>
    <property type="match status" value="1"/>
</dbReference>
<reference evidence="1" key="1">
    <citation type="submission" date="2022-07" db="EMBL/GenBank/DDBJ databases">
        <title>Enhanced cultured diversity of the mouse gut microbiota enables custom-made synthetic communities.</title>
        <authorList>
            <person name="Afrizal A."/>
        </authorList>
    </citation>
    <scope>NUCLEOTIDE SEQUENCE</scope>
    <source>
        <strain evidence="1">DSM 28593</strain>
    </source>
</reference>
<gene>
    <name evidence="1" type="ORF">NSA47_02405</name>
</gene>
<comment type="caution">
    <text evidence="1">The sequence shown here is derived from an EMBL/GenBank/DDBJ whole genome shotgun (WGS) entry which is preliminary data.</text>
</comment>
<dbReference type="AlphaFoldDB" id="A0AAE3KYN9"/>
<evidence type="ECO:0000313" key="2">
    <source>
        <dbReference type="Proteomes" id="UP001205748"/>
    </source>
</evidence>
<sequence>MHIKWKNIVYVLVVCLLVFAVVQQVGILVGNIRNVTAFTENDEATKEEIAEEEVSKEEGKADNSNDKKVFNNEFFKIIMKKSIPAMELGYKKNGEEKGGLLSAIFAATTKINMKDPKTLLSSQIPMLEKYEPDDVEITVEEQKAFNELTQKPMNDEKTEVATTMPSRAKLDNKEPLVLIYHSHATESFMESDQTKIEYSSPYRTLDKSKNMVKIGEEIKNILEKQYGIKVIHDTTLHDYPDYNESYSRSLKTVEKQVKENPSIKYVFDLHRDGLNDTPKNREKTVTVFGEQKSAKVFMVVGKDNFNAQQNMQFAQKIQNNLKNKQPELTQPIVARENRKYNQFVSDYAALIEVGSNLNTLEEALQASVPLGHVIGEVIVNQEKK</sequence>
<evidence type="ECO:0000313" key="1">
    <source>
        <dbReference type="EMBL" id="MCR1897840.1"/>
    </source>
</evidence>
<dbReference type="InterPro" id="IPR010897">
    <property type="entry name" value="Spore_II_P"/>
</dbReference>
<keyword evidence="2" id="KW-1185">Reference proteome</keyword>